<dbReference type="NCBIfam" id="NF006989">
    <property type="entry name" value="PRK09454.1"/>
    <property type="match status" value="1"/>
</dbReference>
<dbReference type="STRING" id="1565605.PG1C_13380"/>
<dbReference type="PROSITE" id="PS50007">
    <property type="entry name" value="PIPLC_X_DOMAIN"/>
    <property type="match status" value="1"/>
</dbReference>
<dbReference type="InterPro" id="IPR030395">
    <property type="entry name" value="GP_PDE_dom"/>
</dbReference>
<dbReference type="Gene3D" id="3.20.20.190">
    <property type="entry name" value="Phosphatidylinositol (PI) phosphodiesterase"/>
    <property type="match status" value="1"/>
</dbReference>
<dbReference type="PANTHER" id="PTHR46211:SF1">
    <property type="entry name" value="GLYCEROPHOSPHODIESTER PHOSPHODIESTERASE, CYTOPLASMIC"/>
    <property type="match status" value="1"/>
</dbReference>
<keyword evidence="3" id="KW-1185">Reference proteome</keyword>
<evidence type="ECO:0000313" key="3">
    <source>
        <dbReference type="Proteomes" id="UP000061603"/>
    </source>
</evidence>
<sequence>MPHLIRYPRIIAHRCGGALAPENTLAGMRIAARLGCRGVEFDVALTADGVPILMHDATLERTTNGAGFLATKTAAEIACLDAGGKHHRAFAVEPAPTFQAALQTCAELGLWANVEIKPTPGTEAETGRVVANLVAGIGPGTVLLSSFSVLALQQALHVAPAIPRALLTETIPADWRDQLVAAGASALHTAASGITVDLIAPLCHSRIQLACYTVNDRATAATLFAAGVSAIFTDRLDLWMPEEM</sequence>
<dbReference type="SUPFAM" id="SSF51695">
    <property type="entry name" value="PLC-like phosphodiesterases"/>
    <property type="match status" value="1"/>
</dbReference>
<dbReference type="AlphaFoldDB" id="A0A0C5JD35"/>
<dbReference type="Proteomes" id="UP000061603">
    <property type="component" value="Chromosome"/>
</dbReference>
<dbReference type="EMBL" id="CP010554">
    <property type="protein sequence ID" value="AJP49689.1"/>
    <property type="molecule type" value="Genomic_DNA"/>
</dbReference>
<accession>A0A0C5JD35</accession>
<protein>
    <recommendedName>
        <fullName evidence="1">GP-PDE domain-containing protein</fullName>
    </recommendedName>
</protein>
<feature type="domain" description="GP-PDE" evidence="1">
    <location>
        <begin position="8"/>
        <end position="243"/>
    </location>
</feature>
<dbReference type="PROSITE" id="PS51704">
    <property type="entry name" value="GP_PDE"/>
    <property type="match status" value="1"/>
</dbReference>
<organism evidence="2 3">
    <name type="scientific">Rugosibacter aromaticivorans</name>
    <dbReference type="NCBI Taxonomy" id="1565605"/>
    <lineage>
        <taxon>Bacteria</taxon>
        <taxon>Pseudomonadati</taxon>
        <taxon>Pseudomonadota</taxon>
        <taxon>Betaproteobacteria</taxon>
        <taxon>Nitrosomonadales</taxon>
        <taxon>Sterolibacteriaceae</taxon>
        <taxon>Rugosibacter</taxon>
    </lineage>
</organism>
<reference evidence="2 3" key="1">
    <citation type="journal article" date="2015" name="Genome Announc.">
        <title>Complete Genome Sequence of a Novel Bacterium within the Family Rhodocyclaceae That Degrades Polycyclic Aromatic Hydrocarbons.</title>
        <authorList>
            <person name="Singleton D.R."/>
            <person name="Dickey A.N."/>
            <person name="Scholl E.H."/>
            <person name="Wright F.A."/>
            <person name="Aitken M.D."/>
        </authorList>
    </citation>
    <scope>NUCLEOTIDE SEQUENCE [LARGE SCALE GENOMIC DNA]</scope>
    <source>
        <strain evidence="3">PG1-Ca6</strain>
    </source>
</reference>
<gene>
    <name evidence="2" type="ORF">PG1C_13380</name>
</gene>
<dbReference type="InterPro" id="IPR017946">
    <property type="entry name" value="PLC-like_Pdiesterase_TIM-brl"/>
</dbReference>
<dbReference type="KEGG" id="rbu:PG1C_13380"/>
<dbReference type="HOGENOM" id="CLU_030006_3_2_4"/>
<dbReference type="PATRIC" id="fig|1565605.3.peg.2832"/>
<dbReference type="PANTHER" id="PTHR46211">
    <property type="entry name" value="GLYCEROPHOSPHORYL DIESTER PHOSPHODIESTERASE"/>
    <property type="match status" value="1"/>
</dbReference>
<name>A0A0C5JD35_9PROT</name>
<dbReference type="GO" id="GO:0006629">
    <property type="term" value="P:lipid metabolic process"/>
    <property type="evidence" value="ECO:0007669"/>
    <property type="project" value="InterPro"/>
</dbReference>
<evidence type="ECO:0000313" key="2">
    <source>
        <dbReference type="EMBL" id="AJP49689.1"/>
    </source>
</evidence>
<proteinExistence type="predicted"/>
<dbReference type="GO" id="GO:0008081">
    <property type="term" value="F:phosphoric diester hydrolase activity"/>
    <property type="evidence" value="ECO:0007669"/>
    <property type="project" value="InterPro"/>
</dbReference>
<evidence type="ECO:0000259" key="1">
    <source>
        <dbReference type="PROSITE" id="PS51704"/>
    </source>
</evidence>
<dbReference type="Pfam" id="PF03009">
    <property type="entry name" value="GDPD"/>
    <property type="match status" value="1"/>
</dbReference>